<keyword evidence="4 7" id="KW-0812">Transmembrane</keyword>
<keyword evidence="6 7" id="KW-0472">Membrane</keyword>
<dbReference type="InterPro" id="IPR011701">
    <property type="entry name" value="MFS"/>
</dbReference>
<dbReference type="CDD" id="cd06173">
    <property type="entry name" value="MFS_MefA_like"/>
    <property type="match status" value="1"/>
</dbReference>
<keyword evidence="2" id="KW-0813">Transport</keyword>
<feature type="transmembrane region" description="Helical" evidence="7">
    <location>
        <begin position="149"/>
        <end position="170"/>
    </location>
</feature>
<keyword evidence="5 7" id="KW-1133">Transmembrane helix</keyword>
<sequence>MSLRGHLTDVRPLRTSQAFREIWATSLVTSLAGQIAALAALSQIWDLTESPVWTGAIGLAQGVPTLGLALVGGSLADRYDRRTIVQLSTLAQAVAALGLAAQAASSSTSPWPVLALLSASAGAGALGAPARRTLPVRLLPRDEVLAGLALQNIAFQASMLIGPAVGGLVVAASLPAAYATQVIMLTVAFVAASRLPRLPPERTSGPGLRRGGWSFPWRQPVLRGALLTDLATTTLSMPVAIFPMLNAVRFDGDPRTLGLFLSAIALGGIAAGLVSGVVTRMRRPGLVQLVCAVVWGCALAGCGLSTSLVVALGLLVCAGAADTVGVVARGGLVQLVTPDEMRGRVSAVDHAVGVAGPEIGNMRGGLLAAVVGAPAAIVVGGLGAAVAAVSIGLTHRRTITYVTDTRVGT</sequence>
<dbReference type="Pfam" id="PF07690">
    <property type="entry name" value="MFS_1"/>
    <property type="match status" value="1"/>
</dbReference>
<dbReference type="AlphaFoldDB" id="A0A2A9E499"/>
<evidence type="ECO:0000256" key="5">
    <source>
        <dbReference type="ARBA" id="ARBA00022989"/>
    </source>
</evidence>
<keyword evidence="3" id="KW-1003">Cell membrane</keyword>
<evidence type="ECO:0000256" key="6">
    <source>
        <dbReference type="ARBA" id="ARBA00023136"/>
    </source>
</evidence>
<dbReference type="EMBL" id="PDJG01000001">
    <property type="protein sequence ID" value="PFG33009.1"/>
    <property type="molecule type" value="Genomic_DNA"/>
</dbReference>
<dbReference type="PANTHER" id="PTHR23513:SF9">
    <property type="entry name" value="ENTEROBACTIN EXPORTER ENTS"/>
    <property type="match status" value="1"/>
</dbReference>
<evidence type="ECO:0000256" key="1">
    <source>
        <dbReference type="ARBA" id="ARBA00004429"/>
    </source>
</evidence>
<dbReference type="Proteomes" id="UP000225548">
    <property type="component" value="Unassembled WGS sequence"/>
</dbReference>
<feature type="transmembrane region" description="Helical" evidence="7">
    <location>
        <begin position="51"/>
        <end position="72"/>
    </location>
</feature>
<comment type="subcellular location">
    <subcellularLocation>
        <location evidence="1">Cell inner membrane</location>
        <topology evidence="1">Multi-pass membrane protein</topology>
    </subcellularLocation>
</comment>
<protein>
    <submittedName>
        <fullName evidence="8">Putative MFS family arabinose efflux permease</fullName>
    </submittedName>
</protein>
<accession>A0A2A9E499</accession>
<reference evidence="8 9" key="1">
    <citation type="submission" date="2017-10" db="EMBL/GenBank/DDBJ databases">
        <title>Sequencing the genomes of 1000 actinobacteria strains.</title>
        <authorList>
            <person name="Klenk H.-P."/>
        </authorList>
    </citation>
    <scope>NUCLEOTIDE SEQUENCE [LARGE SCALE GENOMIC DNA]</scope>
    <source>
        <strain evidence="8 9">DSM 18966</strain>
    </source>
</reference>
<dbReference type="SUPFAM" id="SSF103473">
    <property type="entry name" value="MFS general substrate transporter"/>
    <property type="match status" value="1"/>
</dbReference>
<evidence type="ECO:0000256" key="4">
    <source>
        <dbReference type="ARBA" id="ARBA00022692"/>
    </source>
</evidence>
<feature type="transmembrane region" description="Helical" evidence="7">
    <location>
        <begin position="21"/>
        <end position="45"/>
    </location>
</feature>
<evidence type="ECO:0000256" key="7">
    <source>
        <dbReference type="SAM" id="Phobius"/>
    </source>
</evidence>
<dbReference type="InterPro" id="IPR036259">
    <property type="entry name" value="MFS_trans_sf"/>
</dbReference>
<organism evidence="8 9">
    <name type="scientific">Sanguibacter antarcticus</name>
    <dbReference type="NCBI Taxonomy" id="372484"/>
    <lineage>
        <taxon>Bacteria</taxon>
        <taxon>Bacillati</taxon>
        <taxon>Actinomycetota</taxon>
        <taxon>Actinomycetes</taxon>
        <taxon>Micrococcales</taxon>
        <taxon>Sanguibacteraceae</taxon>
        <taxon>Sanguibacter</taxon>
    </lineage>
</organism>
<feature type="transmembrane region" description="Helical" evidence="7">
    <location>
        <begin position="224"/>
        <end position="245"/>
    </location>
</feature>
<feature type="transmembrane region" description="Helical" evidence="7">
    <location>
        <begin position="84"/>
        <end position="104"/>
    </location>
</feature>
<dbReference type="RefSeq" id="WP_211281777.1">
    <property type="nucleotide sequence ID" value="NZ_PDJG01000001.1"/>
</dbReference>
<dbReference type="GO" id="GO:0005886">
    <property type="term" value="C:plasma membrane"/>
    <property type="evidence" value="ECO:0007669"/>
    <property type="project" value="UniProtKB-SubCell"/>
</dbReference>
<comment type="caution">
    <text evidence="8">The sequence shown here is derived from an EMBL/GenBank/DDBJ whole genome shotgun (WGS) entry which is preliminary data.</text>
</comment>
<evidence type="ECO:0000256" key="2">
    <source>
        <dbReference type="ARBA" id="ARBA00022448"/>
    </source>
</evidence>
<proteinExistence type="predicted"/>
<evidence type="ECO:0000313" key="9">
    <source>
        <dbReference type="Proteomes" id="UP000225548"/>
    </source>
</evidence>
<evidence type="ECO:0000313" key="8">
    <source>
        <dbReference type="EMBL" id="PFG33009.1"/>
    </source>
</evidence>
<dbReference type="GO" id="GO:0022857">
    <property type="term" value="F:transmembrane transporter activity"/>
    <property type="evidence" value="ECO:0007669"/>
    <property type="project" value="InterPro"/>
</dbReference>
<dbReference type="Gene3D" id="1.20.1250.20">
    <property type="entry name" value="MFS general substrate transporter like domains"/>
    <property type="match status" value="1"/>
</dbReference>
<dbReference type="PANTHER" id="PTHR23513">
    <property type="entry name" value="INTEGRAL MEMBRANE EFFLUX PROTEIN-RELATED"/>
    <property type="match status" value="1"/>
</dbReference>
<feature type="transmembrane region" description="Helical" evidence="7">
    <location>
        <begin position="290"/>
        <end position="321"/>
    </location>
</feature>
<keyword evidence="9" id="KW-1185">Reference proteome</keyword>
<feature type="transmembrane region" description="Helical" evidence="7">
    <location>
        <begin position="257"/>
        <end position="278"/>
    </location>
</feature>
<name>A0A2A9E499_9MICO</name>
<feature type="transmembrane region" description="Helical" evidence="7">
    <location>
        <begin position="366"/>
        <end position="389"/>
    </location>
</feature>
<evidence type="ECO:0000256" key="3">
    <source>
        <dbReference type="ARBA" id="ARBA00022475"/>
    </source>
</evidence>
<gene>
    <name evidence="8" type="ORF">ATL42_0861</name>
</gene>